<evidence type="ECO:0008006" key="5">
    <source>
        <dbReference type="Google" id="ProtNLM"/>
    </source>
</evidence>
<gene>
    <name evidence="3" type="ORF">DCAF_LOCUS9624</name>
</gene>
<comment type="caution">
    <text evidence="3">The sequence shown here is derived from an EMBL/GenBank/DDBJ whole genome shotgun (WGS) entry which is preliminary data.</text>
</comment>
<reference evidence="3 4" key="1">
    <citation type="submission" date="2024-01" db="EMBL/GenBank/DDBJ databases">
        <authorList>
            <person name="Waweru B."/>
        </authorList>
    </citation>
    <scope>NUCLEOTIDE SEQUENCE [LARGE SCALE GENOMIC DNA]</scope>
</reference>
<feature type="transmembrane region" description="Helical" evidence="2">
    <location>
        <begin position="40"/>
        <end position="60"/>
    </location>
</feature>
<dbReference type="PROSITE" id="PS51257">
    <property type="entry name" value="PROKAR_LIPOPROTEIN"/>
    <property type="match status" value="1"/>
</dbReference>
<protein>
    <recommendedName>
        <fullName evidence="5">Transmembrane protein</fullName>
    </recommendedName>
</protein>
<evidence type="ECO:0000313" key="3">
    <source>
        <dbReference type="EMBL" id="CAK7333801.1"/>
    </source>
</evidence>
<feature type="transmembrane region" description="Helical" evidence="2">
    <location>
        <begin position="12"/>
        <end position="34"/>
    </location>
</feature>
<dbReference type="EMBL" id="CAWUPB010000936">
    <property type="protein sequence ID" value="CAK7333801.1"/>
    <property type="molecule type" value="Genomic_DNA"/>
</dbReference>
<dbReference type="PANTHER" id="PTHR34964:SF14">
    <property type="entry name" value="MEMBRANE LIPOPROTEIN"/>
    <property type="match status" value="1"/>
</dbReference>
<proteinExistence type="predicted"/>
<feature type="compositionally biased region" description="Basic and acidic residues" evidence="1">
    <location>
        <begin position="138"/>
        <end position="159"/>
    </location>
</feature>
<keyword evidence="2" id="KW-0472">Membrane</keyword>
<dbReference type="PANTHER" id="PTHR34964">
    <property type="entry name" value="MEMBRANE LIPOPROTEIN-RELATED"/>
    <property type="match status" value="1"/>
</dbReference>
<evidence type="ECO:0000313" key="4">
    <source>
        <dbReference type="Proteomes" id="UP001314170"/>
    </source>
</evidence>
<feature type="region of interest" description="Disordered" evidence="1">
    <location>
        <begin position="89"/>
        <end position="159"/>
    </location>
</feature>
<keyword evidence="4" id="KW-1185">Reference proteome</keyword>
<dbReference type="AlphaFoldDB" id="A0AAV1RH20"/>
<evidence type="ECO:0000256" key="2">
    <source>
        <dbReference type="SAM" id="Phobius"/>
    </source>
</evidence>
<keyword evidence="2" id="KW-0812">Transmembrane</keyword>
<accession>A0AAV1RH20</accession>
<organism evidence="3 4">
    <name type="scientific">Dovyalis caffra</name>
    <dbReference type="NCBI Taxonomy" id="77055"/>
    <lineage>
        <taxon>Eukaryota</taxon>
        <taxon>Viridiplantae</taxon>
        <taxon>Streptophyta</taxon>
        <taxon>Embryophyta</taxon>
        <taxon>Tracheophyta</taxon>
        <taxon>Spermatophyta</taxon>
        <taxon>Magnoliopsida</taxon>
        <taxon>eudicotyledons</taxon>
        <taxon>Gunneridae</taxon>
        <taxon>Pentapetalae</taxon>
        <taxon>rosids</taxon>
        <taxon>fabids</taxon>
        <taxon>Malpighiales</taxon>
        <taxon>Salicaceae</taxon>
        <taxon>Flacourtieae</taxon>
        <taxon>Dovyalis</taxon>
    </lineage>
</organism>
<name>A0AAV1RH20_9ROSI</name>
<keyword evidence="2" id="KW-1133">Transmembrane helix</keyword>
<dbReference type="Proteomes" id="UP001314170">
    <property type="component" value="Unassembled WGS sequence"/>
</dbReference>
<sequence length="159" mass="17754">MEKKKGDPRIYIVIALFFACLVSGGVLLALYMFLPENNVNWWYSIAGMILVAIPWAFWFLTCIYRCIRPVGYTNSEPCTSPLGSPFSRREVAAAASSPRNPPFDDEPQRPSSDGSRHVHFGRVVVVSNENDDDDSGDQDERKSMEGHSGIEHEGENSVN</sequence>
<evidence type="ECO:0000256" key="1">
    <source>
        <dbReference type="SAM" id="MobiDB-lite"/>
    </source>
</evidence>